<name>A0A1N7SSW6_9BURK</name>
<evidence type="ECO:0000313" key="2">
    <source>
        <dbReference type="Proteomes" id="UP000195569"/>
    </source>
</evidence>
<organism evidence="1 2">
    <name type="scientific">Paraburkholderia piptadeniae</name>
    <dbReference type="NCBI Taxonomy" id="1701573"/>
    <lineage>
        <taxon>Bacteria</taxon>
        <taxon>Pseudomonadati</taxon>
        <taxon>Pseudomonadota</taxon>
        <taxon>Betaproteobacteria</taxon>
        <taxon>Burkholderiales</taxon>
        <taxon>Burkholderiaceae</taxon>
        <taxon>Paraburkholderia</taxon>
    </lineage>
</organism>
<sequence length="95" mass="10118">MFSGVETKTDVRNGAVNVIEEAVSRGVSLKNVGSAYPVRGGNEKGPPLSLAEEETVRDLVRMLSAVDESQVPEIHSLAAATLTRDRARRGRTGLA</sequence>
<reference evidence="1" key="1">
    <citation type="submission" date="2016-12" db="EMBL/GenBank/DDBJ databases">
        <authorList>
            <person name="Moulin L."/>
        </authorList>
    </citation>
    <scope>NUCLEOTIDE SEQUENCE [LARGE SCALE GENOMIC DNA]</scope>
    <source>
        <strain evidence="1">STM 7183</strain>
    </source>
</reference>
<dbReference type="AlphaFoldDB" id="A0A1N7SSW6"/>
<comment type="caution">
    <text evidence="1">The sequence shown here is derived from an EMBL/GenBank/DDBJ whole genome shotgun (WGS) entry which is preliminary data.</text>
</comment>
<gene>
    <name evidence="1" type="ORF">BN2476_830044</name>
</gene>
<dbReference type="Proteomes" id="UP000195569">
    <property type="component" value="Unassembled WGS sequence"/>
</dbReference>
<dbReference type="EMBL" id="CYGY02000083">
    <property type="protein sequence ID" value="SIT50473.1"/>
    <property type="molecule type" value="Genomic_DNA"/>
</dbReference>
<proteinExistence type="predicted"/>
<protein>
    <submittedName>
        <fullName evidence="1">Uncharacterized protein</fullName>
    </submittedName>
</protein>
<keyword evidence="2" id="KW-1185">Reference proteome</keyword>
<accession>A0A1N7SSW6</accession>
<evidence type="ECO:0000313" key="1">
    <source>
        <dbReference type="EMBL" id="SIT50473.1"/>
    </source>
</evidence>